<dbReference type="SUPFAM" id="SSF49899">
    <property type="entry name" value="Concanavalin A-like lectins/glucanases"/>
    <property type="match status" value="1"/>
</dbReference>
<reference evidence="6 7" key="1">
    <citation type="submission" date="2024-04" db="EMBL/GenBank/DDBJ databases">
        <title>Phyllosticta paracitricarpa is synonymous to the EU quarantine fungus P. citricarpa based on phylogenomic analyses.</title>
        <authorList>
            <consortium name="Lawrence Berkeley National Laboratory"/>
            <person name="Van Ingen-Buijs V.A."/>
            <person name="Van Westerhoven A.C."/>
            <person name="Haridas S."/>
            <person name="Skiadas P."/>
            <person name="Martin F."/>
            <person name="Groenewald J.Z."/>
            <person name="Crous P.W."/>
            <person name="Seidl M.F."/>
        </authorList>
    </citation>
    <scope>NUCLEOTIDE SEQUENCE [LARGE SCALE GENOMIC DNA]</scope>
    <source>
        <strain evidence="6 7">CBS 123374</strain>
    </source>
</reference>
<evidence type="ECO:0000259" key="4">
    <source>
        <dbReference type="PROSITE" id="PS50188"/>
    </source>
</evidence>
<dbReference type="InterPro" id="IPR044736">
    <property type="entry name" value="Gid1/RanBPM/SPLA_SPRY"/>
</dbReference>
<protein>
    <recommendedName>
        <fullName evidence="8">Protein ssh4</fullName>
    </recommendedName>
</protein>
<dbReference type="InterPro" id="IPR036770">
    <property type="entry name" value="Ankyrin_rpt-contain_sf"/>
</dbReference>
<dbReference type="CDD" id="cd12885">
    <property type="entry name" value="SPRY_RanBP_like"/>
    <property type="match status" value="1"/>
</dbReference>
<comment type="caution">
    <text evidence="6">The sequence shown here is derived from an EMBL/GenBank/DDBJ whole genome shotgun (WGS) entry which is preliminary data.</text>
</comment>
<dbReference type="InterPro" id="IPR013320">
    <property type="entry name" value="ConA-like_dom_sf"/>
</dbReference>
<feature type="domain" description="B30.2/SPRY" evidence="4">
    <location>
        <begin position="1229"/>
        <end position="1429"/>
    </location>
</feature>
<gene>
    <name evidence="6" type="ORF">HDK90DRAFT_539305</name>
</gene>
<dbReference type="PROSITE" id="PS50297">
    <property type="entry name" value="ANK_REP_REGION"/>
    <property type="match status" value="2"/>
</dbReference>
<accession>A0ABR1Z3E6</accession>
<dbReference type="Pfam" id="PF24883">
    <property type="entry name" value="NPHP3_N"/>
    <property type="match status" value="1"/>
</dbReference>
<dbReference type="InterPro" id="IPR056884">
    <property type="entry name" value="NPHP3-like_N"/>
</dbReference>
<feature type="domain" description="NACHT" evidence="5">
    <location>
        <begin position="381"/>
        <end position="543"/>
    </location>
</feature>
<dbReference type="Gene3D" id="2.60.120.920">
    <property type="match status" value="1"/>
</dbReference>
<evidence type="ECO:0000256" key="3">
    <source>
        <dbReference type="SAM" id="MobiDB-lite"/>
    </source>
</evidence>
<feature type="repeat" description="ANK" evidence="2">
    <location>
        <begin position="929"/>
        <end position="966"/>
    </location>
</feature>
<feature type="region of interest" description="Disordered" evidence="3">
    <location>
        <begin position="1"/>
        <end position="54"/>
    </location>
</feature>
<feature type="compositionally biased region" description="Polar residues" evidence="3">
    <location>
        <begin position="21"/>
        <end position="40"/>
    </location>
</feature>
<dbReference type="SUPFAM" id="SSF52540">
    <property type="entry name" value="P-loop containing nucleoside triphosphate hydrolases"/>
    <property type="match status" value="1"/>
</dbReference>
<dbReference type="PANTHER" id="PTHR10039">
    <property type="entry name" value="AMELOGENIN"/>
    <property type="match status" value="1"/>
</dbReference>
<evidence type="ECO:0000313" key="7">
    <source>
        <dbReference type="Proteomes" id="UP001492380"/>
    </source>
</evidence>
<dbReference type="EMBL" id="JBBWRZ010000001">
    <property type="protein sequence ID" value="KAK8246915.1"/>
    <property type="molecule type" value="Genomic_DNA"/>
</dbReference>
<dbReference type="Gene3D" id="3.40.50.300">
    <property type="entry name" value="P-loop containing nucleotide triphosphate hydrolases"/>
    <property type="match status" value="1"/>
</dbReference>
<dbReference type="PANTHER" id="PTHR10039:SF14">
    <property type="entry name" value="NACHT DOMAIN-CONTAINING PROTEIN"/>
    <property type="match status" value="1"/>
</dbReference>
<keyword evidence="2" id="KW-0040">ANK repeat</keyword>
<evidence type="ECO:0000313" key="6">
    <source>
        <dbReference type="EMBL" id="KAK8246915.1"/>
    </source>
</evidence>
<dbReference type="InterPro" id="IPR027417">
    <property type="entry name" value="P-loop_NTPase"/>
</dbReference>
<dbReference type="PROSITE" id="PS50088">
    <property type="entry name" value="ANK_REPEAT"/>
    <property type="match status" value="3"/>
</dbReference>
<name>A0ABR1Z3E6_9PEZI</name>
<feature type="repeat" description="ANK" evidence="2">
    <location>
        <begin position="968"/>
        <end position="1001"/>
    </location>
</feature>
<evidence type="ECO:0008006" key="8">
    <source>
        <dbReference type="Google" id="ProtNLM"/>
    </source>
</evidence>
<dbReference type="SUPFAM" id="SSF48403">
    <property type="entry name" value="Ankyrin repeat"/>
    <property type="match status" value="2"/>
</dbReference>
<dbReference type="InterPro" id="IPR003877">
    <property type="entry name" value="SPRY_dom"/>
</dbReference>
<dbReference type="SMART" id="SM00248">
    <property type="entry name" value="ANK"/>
    <property type="match status" value="7"/>
</dbReference>
<sequence length="1439" mass="163353">MSPGAGSHLKPKLPLSKPLATTDQPLEVTMSSLSPHASTQEDSDSDSHSDPIKIGQSLWEDAMKRLNKDELSQLNSKEHGTPDKVVQELEAKKEQLGSEHKGAMDRVVGRIDAFYNMANAAMTFAPESIQIVWTVIGVLIKLTTSFKNFLGVIMNASDAISEAVFSCSVYISQCRIWSKEPVAKKARELTRDIYYNILVLSLELKKWTDKYQSGGRRRKVQNYLEIPIKAAFGKSEELAGYIEQVQEQLKKLHNVSNETNHRFVQRSFQELWEKMKERNLKTEQLAQSFALATKQAESHFEKLASEVAQRIEKKMVLIEKLKKEQREYDTTLKWLQDGIILKTTEPEEQRQEKVDKMSDGTCKWILEEEKFKLWLKGDKKRVLWLVGRAGSGKSFLCSSIAGHLAQLEQADGRIPILILFYCRMGSDAKSEGKKIMRHLLVQLFQALEVLDEESSPDGLHNRARCTGIVVNKIKECRHRAAVELDVDTCANLLKDIVEVLSRRIFLVLDAVDECMDRGKSGILKSLLDLVQKAPNMRLLVSSRDEDDIRNLFHSEENAQIHRKIKAGKESTKKDIERFVEQELSSFGFITTDQKRLARDIVPKRSEGMFQYAAMALGTEGGSYRAEILLHFEDTIDNLPKGLNELYNQRLLKLGNPAQKLLKIILRWLACAHYVILISVIDEFGEYYLKHDQPHEAGTPENEKQRAKSVMEVFYPHLRDFVRLEDGYELEVKAQHASIIDWAKGPLGDHPHSPTRDISPQRGNFIMARNLMKTLTHPSFQKRYLSSSQDDFTWRYELFCWHDHIRWAEEAFPNAMDRETDEWNLLYQEVDDFIIDERNKPYFENWCKQSISRRPHHPLFLAAQLGILGPFKRYFEIALQEGQTNILSQQDDECLSPLHRACDDSCPYELLEFILDKDVSQINVKGGSDDGQTPLHLLLAFNGDDYPKIDHVKLLMEKGARADIPGGRTGSTCLHLAARRGDLEVCKEILQQDGVEVNAQDHDGQTPLFELIVGRTSMDIARLLLDAGAGVRITMRNNATVGRTSMDIARLLLDAGANVRITMRNNATLLLIAVLYKDTTFARMVLEEAPDLVDFAGTSQRTTPLHAAASSGNESLVKLLLDKGANVLSKNSSGLMPLQAVLVQWQYNQRSGHSPTAHEAVVRLLLEWTSIDENSIDILISAIELDLLPICEHFAHLVHQLDRHGWSPLMLAENLKRTEIYQLLSDAQAKHNIEVPKVQSRPMQDPIPPDSWDRDTTNGRLAVSNDGLSLCGPEKEKAEFVNFGYNPFFRANNPIPATHRRFYFEVEIEELGESHQRYSIGFCTQFASAWSHSPLGIDKHEFPSWGYTSRGLAFQYSRKERVDVDLETYGRQDVVGAGIDFTAQEIFFTKNGVRFDVDFKKSGMAGRLFPAISLRKVSGKVTANFGAKPFKYPQGKDFQG</sequence>
<dbReference type="PRINTS" id="PR01415">
    <property type="entry name" value="ANKYRIN"/>
</dbReference>
<dbReference type="InterPro" id="IPR001870">
    <property type="entry name" value="B30.2/SPRY"/>
</dbReference>
<feature type="repeat" description="ANK" evidence="2">
    <location>
        <begin position="1099"/>
        <end position="1131"/>
    </location>
</feature>
<dbReference type="Gene3D" id="1.25.40.20">
    <property type="entry name" value="Ankyrin repeat-containing domain"/>
    <property type="match status" value="2"/>
</dbReference>
<dbReference type="PROSITE" id="PS50188">
    <property type="entry name" value="B302_SPRY"/>
    <property type="match status" value="1"/>
</dbReference>
<dbReference type="PROSITE" id="PS50837">
    <property type="entry name" value="NACHT"/>
    <property type="match status" value="1"/>
</dbReference>
<dbReference type="Pfam" id="PF12796">
    <property type="entry name" value="Ank_2"/>
    <property type="match status" value="2"/>
</dbReference>
<evidence type="ECO:0000259" key="5">
    <source>
        <dbReference type="PROSITE" id="PS50837"/>
    </source>
</evidence>
<evidence type="ECO:0000256" key="2">
    <source>
        <dbReference type="PROSITE-ProRule" id="PRU00023"/>
    </source>
</evidence>
<organism evidence="6 7">
    <name type="scientific">Phyllosticta capitalensis</name>
    <dbReference type="NCBI Taxonomy" id="121624"/>
    <lineage>
        <taxon>Eukaryota</taxon>
        <taxon>Fungi</taxon>
        <taxon>Dikarya</taxon>
        <taxon>Ascomycota</taxon>
        <taxon>Pezizomycotina</taxon>
        <taxon>Dothideomycetes</taxon>
        <taxon>Dothideomycetes incertae sedis</taxon>
        <taxon>Botryosphaeriales</taxon>
        <taxon>Phyllostictaceae</taxon>
        <taxon>Phyllosticta</taxon>
    </lineage>
</organism>
<proteinExistence type="predicted"/>
<keyword evidence="1" id="KW-0677">Repeat</keyword>
<dbReference type="Proteomes" id="UP001492380">
    <property type="component" value="Unassembled WGS sequence"/>
</dbReference>
<dbReference type="SMART" id="SM00449">
    <property type="entry name" value="SPRY"/>
    <property type="match status" value="1"/>
</dbReference>
<dbReference type="InterPro" id="IPR002110">
    <property type="entry name" value="Ankyrin_rpt"/>
</dbReference>
<dbReference type="InterPro" id="IPR043136">
    <property type="entry name" value="B30.2/SPRY_sf"/>
</dbReference>
<dbReference type="InterPro" id="IPR007111">
    <property type="entry name" value="NACHT_NTPase"/>
</dbReference>
<keyword evidence="7" id="KW-1185">Reference proteome</keyword>
<evidence type="ECO:0000256" key="1">
    <source>
        <dbReference type="ARBA" id="ARBA00022737"/>
    </source>
</evidence>
<dbReference type="Pfam" id="PF00622">
    <property type="entry name" value="SPRY"/>
    <property type="match status" value="1"/>
</dbReference>